<feature type="domain" description="CCHC-type" evidence="3">
    <location>
        <begin position="277"/>
        <end position="292"/>
    </location>
</feature>
<dbReference type="PANTHER" id="PTHR47481">
    <property type="match status" value="1"/>
</dbReference>
<evidence type="ECO:0000256" key="2">
    <source>
        <dbReference type="SAM" id="MobiDB-lite"/>
    </source>
</evidence>
<dbReference type="GO" id="GO:0008270">
    <property type="term" value="F:zinc ion binding"/>
    <property type="evidence" value="ECO:0007669"/>
    <property type="project" value="UniProtKB-KW"/>
</dbReference>
<keyword evidence="1" id="KW-0479">Metal-binding</keyword>
<comment type="caution">
    <text evidence="4">The sequence shown here is derived from an EMBL/GenBank/DDBJ whole genome shotgun (WGS) entry which is preliminary data.</text>
</comment>
<accession>A0A6D2JLV7</accession>
<dbReference type="AlphaFoldDB" id="A0A6D2JLV7"/>
<feature type="compositionally biased region" description="Low complexity" evidence="2">
    <location>
        <begin position="237"/>
        <end position="257"/>
    </location>
</feature>
<sequence length="381" mass="42423">MSESTAERTAVFNAQGPQSTLLTVNMVSVTKLTTQNYLMWQRQVLALLEGHELQQFIDDSAQAPASTIQVNGAAAPNPAYAPWRRQDRLLYSAMIGAISPSAQSLVSTATTSKEIWDTLAAALGNPTQGHIRQLKHQIKTCVKGTKSIADYLRTIKAKSDDLSLLGKSMDQDDLTEQILAGLGEEYKPEIDAINGRDTPISYTELYERLLNREAMLLCNETPSSGPIVANATDSRPRQQNRNNNNSQNRNNSHYSSQPRFNGNNSNQNKFSKPYQGRCQACGDVGHSAKYCPVFRLVRGSSQPSMMPQYQQLAPPYQQWQQPQNLQPWQPRANVVMLSDPTTWLVDSGASHHMTSDLRNLAVHNPYNGGDDVFLVMDQHYQ</sequence>
<evidence type="ECO:0000313" key="4">
    <source>
        <dbReference type="EMBL" id="CAA7042095.1"/>
    </source>
</evidence>
<gene>
    <name evidence="4" type="ORF">MERR_LOCUS29330</name>
</gene>
<name>A0A6D2JLV7_9BRAS</name>
<evidence type="ECO:0000313" key="5">
    <source>
        <dbReference type="Proteomes" id="UP000467841"/>
    </source>
</evidence>
<proteinExistence type="predicted"/>
<evidence type="ECO:0000259" key="3">
    <source>
        <dbReference type="PROSITE" id="PS50158"/>
    </source>
</evidence>
<feature type="compositionally biased region" description="Polar residues" evidence="2">
    <location>
        <begin position="258"/>
        <end position="270"/>
    </location>
</feature>
<reference evidence="4" key="1">
    <citation type="submission" date="2020-01" db="EMBL/GenBank/DDBJ databases">
        <authorList>
            <person name="Mishra B."/>
        </authorList>
    </citation>
    <scope>NUCLEOTIDE SEQUENCE [LARGE SCALE GENOMIC DNA]</scope>
</reference>
<protein>
    <recommendedName>
        <fullName evidence="3">CCHC-type domain-containing protein</fullName>
    </recommendedName>
</protein>
<dbReference type="InterPro" id="IPR001878">
    <property type="entry name" value="Znf_CCHC"/>
</dbReference>
<feature type="region of interest" description="Disordered" evidence="2">
    <location>
        <begin position="222"/>
        <end position="271"/>
    </location>
</feature>
<dbReference type="OrthoDB" id="1912561at2759"/>
<dbReference type="PROSITE" id="PS50158">
    <property type="entry name" value="ZF_CCHC"/>
    <property type="match status" value="1"/>
</dbReference>
<dbReference type="GO" id="GO:0003676">
    <property type="term" value="F:nucleic acid binding"/>
    <property type="evidence" value="ECO:0007669"/>
    <property type="project" value="InterPro"/>
</dbReference>
<organism evidence="4 5">
    <name type="scientific">Microthlaspi erraticum</name>
    <dbReference type="NCBI Taxonomy" id="1685480"/>
    <lineage>
        <taxon>Eukaryota</taxon>
        <taxon>Viridiplantae</taxon>
        <taxon>Streptophyta</taxon>
        <taxon>Embryophyta</taxon>
        <taxon>Tracheophyta</taxon>
        <taxon>Spermatophyta</taxon>
        <taxon>Magnoliopsida</taxon>
        <taxon>eudicotyledons</taxon>
        <taxon>Gunneridae</taxon>
        <taxon>Pentapetalae</taxon>
        <taxon>rosids</taxon>
        <taxon>malvids</taxon>
        <taxon>Brassicales</taxon>
        <taxon>Brassicaceae</taxon>
        <taxon>Coluteocarpeae</taxon>
        <taxon>Microthlaspi</taxon>
    </lineage>
</organism>
<keyword evidence="1" id="KW-0862">Zinc</keyword>
<dbReference type="EMBL" id="CACVBM020001262">
    <property type="protein sequence ID" value="CAA7042095.1"/>
    <property type="molecule type" value="Genomic_DNA"/>
</dbReference>
<dbReference type="PANTHER" id="PTHR47481:SF22">
    <property type="entry name" value="RETROTRANSPOSON GAG DOMAIN-CONTAINING PROTEIN"/>
    <property type="match status" value="1"/>
</dbReference>
<evidence type="ECO:0000256" key="1">
    <source>
        <dbReference type="PROSITE-ProRule" id="PRU00047"/>
    </source>
</evidence>
<dbReference type="Pfam" id="PF14223">
    <property type="entry name" value="Retrotran_gag_2"/>
    <property type="match status" value="1"/>
</dbReference>
<keyword evidence="1" id="KW-0863">Zinc-finger</keyword>
<keyword evidence="5" id="KW-1185">Reference proteome</keyword>
<dbReference type="Proteomes" id="UP000467841">
    <property type="component" value="Unassembled WGS sequence"/>
</dbReference>